<keyword evidence="2" id="KW-1185">Reference proteome</keyword>
<evidence type="ECO:0000313" key="2">
    <source>
        <dbReference type="Proteomes" id="UP000001058"/>
    </source>
</evidence>
<dbReference type="InParanoid" id="D8TVV8"/>
<dbReference type="RefSeq" id="XP_002950624.1">
    <property type="nucleotide sequence ID" value="XM_002950578.1"/>
</dbReference>
<reference evidence="1 2" key="1">
    <citation type="journal article" date="2010" name="Science">
        <title>Genomic analysis of organismal complexity in the multicellular green alga Volvox carteri.</title>
        <authorList>
            <person name="Prochnik S.E."/>
            <person name="Umen J."/>
            <person name="Nedelcu A.M."/>
            <person name="Hallmann A."/>
            <person name="Miller S.M."/>
            <person name="Nishii I."/>
            <person name="Ferris P."/>
            <person name="Kuo A."/>
            <person name="Mitros T."/>
            <person name="Fritz-Laylin L.K."/>
            <person name="Hellsten U."/>
            <person name="Chapman J."/>
            <person name="Simakov O."/>
            <person name="Rensing S.A."/>
            <person name="Terry A."/>
            <person name="Pangilinan J."/>
            <person name="Kapitonov V."/>
            <person name="Jurka J."/>
            <person name="Salamov A."/>
            <person name="Shapiro H."/>
            <person name="Schmutz J."/>
            <person name="Grimwood J."/>
            <person name="Lindquist E."/>
            <person name="Lucas S."/>
            <person name="Grigoriev I.V."/>
            <person name="Schmitt R."/>
            <person name="Kirk D."/>
            <person name="Rokhsar D.S."/>
        </authorList>
    </citation>
    <scope>NUCLEOTIDE SEQUENCE [LARGE SCALE GENOMIC DNA]</scope>
    <source>
        <strain evidence="2">f. Nagariensis / Eve</strain>
    </source>
</reference>
<protein>
    <submittedName>
        <fullName evidence="1">Uncharacterized protein</fullName>
    </submittedName>
</protein>
<name>D8TVV8_VOLCA</name>
<dbReference type="KEGG" id="vcn:VOLCADRAFT_90978"/>
<gene>
    <name evidence="1" type="ORF">VOLCADRAFT_90978</name>
</gene>
<dbReference type="GeneID" id="9617560"/>
<organism evidence="2">
    <name type="scientific">Volvox carteri f. nagariensis</name>
    <dbReference type="NCBI Taxonomy" id="3068"/>
    <lineage>
        <taxon>Eukaryota</taxon>
        <taxon>Viridiplantae</taxon>
        <taxon>Chlorophyta</taxon>
        <taxon>core chlorophytes</taxon>
        <taxon>Chlorophyceae</taxon>
        <taxon>CS clade</taxon>
        <taxon>Chlamydomonadales</taxon>
        <taxon>Volvocaceae</taxon>
        <taxon>Volvox</taxon>
    </lineage>
</organism>
<dbReference type="Proteomes" id="UP000001058">
    <property type="component" value="Unassembled WGS sequence"/>
</dbReference>
<accession>D8TVV8</accession>
<dbReference type="EMBL" id="GL378340">
    <property type="protein sequence ID" value="EFJ48370.1"/>
    <property type="molecule type" value="Genomic_DNA"/>
</dbReference>
<evidence type="ECO:0000313" key="1">
    <source>
        <dbReference type="EMBL" id="EFJ48370.1"/>
    </source>
</evidence>
<dbReference type="AlphaFoldDB" id="D8TVV8"/>
<sequence length="111" mass="11784">MIGPQVLIEHVFGRDVHSVVPKLNIEGQHWGAVAPAKSRMVGTGRVILPVTRFGVPSRDLSGRPCGQANNESPTASPRVAHCFRNTVCVVVTVGSRLPKSRAIGPAGRALQ</sequence>
<proteinExistence type="predicted"/>